<dbReference type="InterPro" id="IPR001608">
    <property type="entry name" value="Ala_racemase_N"/>
</dbReference>
<accession>A0ABV8LM20</accession>
<protein>
    <recommendedName>
        <fullName evidence="4">Alanine racemase</fullName>
        <ecNumber evidence="4">5.1.1.1</ecNumber>
    </recommendedName>
</protein>
<organism evidence="6 7">
    <name type="scientific">Hamadaea flava</name>
    <dbReference type="NCBI Taxonomy" id="1742688"/>
    <lineage>
        <taxon>Bacteria</taxon>
        <taxon>Bacillati</taxon>
        <taxon>Actinomycetota</taxon>
        <taxon>Actinomycetes</taxon>
        <taxon>Micromonosporales</taxon>
        <taxon>Micromonosporaceae</taxon>
        <taxon>Hamadaea</taxon>
    </lineage>
</organism>
<evidence type="ECO:0000313" key="7">
    <source>
        <dbReference type="Proteomes" id="UP001595816"/>
    </source>
</evidence>
<feature type="modified residue" description="N6-(pyridoxal phosphate)lysine" evidence="4">
    <location>
        <position position="35"/>
    </location>
</feature>
<dbReference type="Pfam" id="PF00842">
    <property type="entry name" value="Ala_racemase_C"/>
    <property type="match status" value="1"/>
</dbReference>
<evidence type="ECO:0000259" key="5">
    <source>
        <dbReference type="SMART" id="SM01005"/>
    </source>
</evidence>
<feature type="binding site" evidence="4">
    <location>
        <position position="311"/>
    </location>
    <ligand>
        <name>substrate</name>
    </ligand>
</feature>
<sequence>MIEQTARLAVDLAAVRANVRAVSTGTRAAVMAVVKADGFGHGAVPVARAALDAGATWLGVTSAAEALRLRQAGIEAPVLSWLHPIETDFEPLIRREVDLGVSTVAHLRRIAVAAETAGRAVRVHLKADTGLARNGATADDWPDLVAWAAKLAAEGWLTVTGVWSHLAAADVPGDRLTDLQLAAFRDAVAAVRAAGLRPELLHVANSAATLTRPDTHFDLCRVGLALYGVEPVAGRRHGLRPAMTLTTSVINVKRAPAGTGVSYRHEYTVRRPSTLALLPVGYADGLPRTAEGRAHVWLAGQRCPIVGRITMDQCVVDAGGLPVAIGDPVTVFGPGDEGEPTAADWATWAGTNPHEILTGAGARAERTWVGA</sequence>
<name>A0ABV8LM20_9ACTN</name>
<dbReference type="InterPro" id="IPR011079">
    <property type="entry name" value="Ala_racemase_C"/>
</dbReference>
<feature type="active site" description="Proton acceptor; specific for L-alanine" evidence="4">
    <location>
        <position position="263"/>
    </location>
</feature>
<dbReference type="GO" id="GO:0008784">
    <property type="term" value="F:alanine racemase activity"/>
    <property type="evidence" value="ECO:0007669"/>
    <property type="project" value="UniProtKB-EC"/>
</dbReference>
<proteinExistence type="inferred from homology"/>
<evidence type="ECO:0000256" key="1">
    <source>
        <dbReference type="ARBA" id="ARBA00001933"/>
    </source>
</evidence>
<dbReference type="Proteomes" id="UP001595816">
    <property type="component" value="Unassembled WGS sequence"/>
</dbReference>
<comment type="pathway">
    <text evidence="4">Amino-acid biosynthesis; D-alanine biosynthesis; D-alanine from L-alanine: step 1/1.</text>
</comment>
<dbReference type="Pfam" id="PF01168">
    <property type="entry name" value="Ala_racemase_N"/>
    <property type="match status" value="1"/>
</dbReference>
<dbReference type="PANTHER" id="PTHR30511:SF0">
    <property type="entry name" value="ALANINE RACEMASE, CATABOLIC-RELATED"/>
    <property type="match status" value="1"/>
</dbReference>
<dbReference type="Gene3D" id="2.40.37.10">
    <property type="entry name" value="Lyase, Ornithine Decarboxylase, Chain A, domain 1"/>
    <property type="match status" value="1"/>
</dbReference>
<comment type="cofactor">
    <cofactor evidence="1 4">
        <name>pyridoxal 5'-phosphate</name>
        <dbReference type="ChEBI" id="CHEBI:597326"/>
    </cofactor>
</comment>
<dbReference type="SMART" id="SM01005">
    <property type="entry name" value="Ala_racemase_C"/>
    <property type="match status" value="1"/>
</dbReference>
<keyword evidence="3 4" id="KW-0413">Isomerase</keyword>
<comment type="catalytic activity">
    <reaction evidence="4">
        <text>L-alanine = D-alanine</text>
        <dbReference type="Rhea" id="RHEA:20249"/>
        <dbReference type="ChEBI" id="CHEBI:57416"/>
        <dbReference type="ChEBI" id="CHEBI:57972"/>
        <dbReference type="EC" id="5.1.1.1"/>
    </reaction>
</comment>
<comment type="function">
    <text evidence="4">Catalyzes the interconversion of L-alanine and D-alanine. May also act on other amino acids.</text>
</comment>
<feature type="domain" description="Alanine racemase C-terminal" evidence="5">
    <location>
        <begin position="242"/>
        <end position="369"/>
    </location>
</feature>
<evidence type="ECO:0000256" key="4">
    <source>
        <dbReference type="HAMAP-Rule" id="MF_01201"/>
    </source>
</evidence>
<dbReference type="PRINTS" id="PR00992">
    <property type="entry name" value="ALARACEMASE"/>
</dbReference>
<evidence type="ECO:0000313" key="6">
    <source>
        <dbReference type="EMBL" id="MFC4132032.1"/>
    </source>
</evidence>
<dbReference type="HAMAP" id="MF_01201">
    <property type="entry name" value="Ala_racemase"/>
    <property type="match status" value="1"/>
</dbReference>
<feature type="active site" description="Proton acceptor; specific for D-alanine" evidence="4">
    <location>
        <position position="35"/>
    </location>
</feature>
<reference evidence="7" key="1">
    <citation type="journal article" date="2019" name="Int. J. Syst. Evol. Microbiol.">
        <title>The Global Catalogue of Microorganisms (GCM) 10K type strain sequencing project: providing services to taxonomists for standard genome sequencing and annotation.</title>
        <authorList>
            <consortium name="The Broad Institute Genomics Platform"/>
            <consortium name="The Broad Institute Genome Sequencing Center for Infectious Disease"/>
            <person name="Wu L."/>
            <person name="Ma J."/>
        </authorList>
    </citation>
    <scope>NUCLEOTIDE SEQUENCE [LARGE SCALE GENOMIC DNA]</scope>
    <source>
        <strain evidence="7">CGMCC 4.7289</strain>
    </source>
</reference>
<dbReference type="InterPro" id="IPR000821">
    <property type="entry name" value="Ala_racemase"/>
</dbReference>
<evidence type="ECO:0000256" key="3">
    <source>
        <dbReference type="ARBA" id="ARBA00023235"/>
    </source>
</evidence>
<dbReference type="EMBL" id="JBHSAY010000008">
    <property type="protein sequence ID" value="MFC4132032.1"/>
    <property type="molecule type" value="Genomic_DNA"/>
</dbReference>
<comment type="caution">
    <text evidence="6">The sequence shown here is derived from an EMBL/GenBank/DDBJ whole genome shotgun (WGS) entry which is preliminary data.</text>
</comment>
<dbReference type="PANTHER" id="PTHR30511">
    <property type="entry name" value="ALANINE RACEMASE"/>
    <property type="match status" value="1"/>
</dbReference>
<dbReference type="InterPro" id="IPR029066">
    <property type="entry name" value="PLP-binding_barrel"/>
</dbReference>
<evidence type="ECO:0000256" key="2">
    <source>
        <dbReference type="ARBA" id="ARBA00022898"/>
    </source>
</evidence>
<keyword evidence="2 4" id="KW-0663">Pyridoxal phosphate</keyword>
<dbReference type="SUPFAM" id="SSF51419">
    <property type="entry name" value="PLP-binding barrel"/>
    <property type="match status" value="1"/>
</dbReference>
<dbReference type="Gene3D" id="3.20.20.10">
    <property type="entry name" value="Alanine racemase"/>
    <property type="match status" value="1"/>
</dbReference>
<dbReference type="RefSeq" id="WP_253749878.1">
    <property type="nucleotide sequence ID" value="NZ_JAMZDZ010000001.1"/>
</dbReference>
<dbReference type="EC" id="5.1.1.1" evidence="4"/>
<dbReference type="NCBIfam" id="TIGR00492">
    <property type="entry name" value="alr"/>
    <property type="match status" value="1"/>
</dbReference>
<comment type="similarity">
    <text evidence="4">Belongs to the alanine racemase family.</text>
</comment>
<dbReference type="InterPro" id="IPR009006">
    <property type="entry name" value="Ala_racemase/Decarboxylase_C"/>
</dbReference>
<gene>
    <name evidence="6" type="primary">alr</name>
    <name evidence="6" type="ORF">ACFOZ4_15590</name>
</gene>
<keyword evidence="7" id="KW-1185">Reference proteome</keyword>
<dbReference type="SUPFAM" id="SSF50621">
    <property type="entry name" value="Alanine racemase C-terminal domain-like"/>
    <property type="match status" value="1"/>
</dbReference>
<feature type="binding site" evidence="4">
    <location>
        <position position="133"/>
    </location>
    <ligand>
        <name>substrate</name>
    </ligand>
</feature>
<dbReference type="CDD" id="cd00430">
    <property type="entry name" value="PLPDE_III_AR"/>
    <property type="match status" value="1"/>
</dbReference>